<dbReference type="SUPFAM" id="SSF50129">
    <property type="entry name" value="GroES-like"/>
    <property type="match status" value="1"/>
</dbReference>
<dbReference type="InterPro" id="IPR052585">
    <property type="entry name" value="Lipid_raft_assoc_Zn_ADH"/>
</dbReference>
<dbReference type="InterPro" id="IPR013154">
    <property type="entry name" value="ADH-like_N"/>
</dbReference>
<dbReference type="InterPro" id="IPR036291">
    <property type="entry name" value="NAD(P)-bd_dom_sf"/>
</dbReference>
<proteinExistence type="predicted"/>
<organism evidence="2 3">
    <name type="scientific">Agrilactobacillus yilanensis</name>
    <dbReference type="NCBI Taxonomy" id="2485997"/>
    <lineage>
        <taxon>Bacteria</taxon>
        <taxon>Bacillati</taxon>
        <taxon>Bacillota</taxon>
        <taxon>Bacilli</taxon>
        <taxon>Lactobacillales</taxon>
        <taxon>Lactobacillaceae</taxon>
        <taxon>Agrilactobacillus</taxon>
    </lineage>
</organism>
<dbReference type="SUPFAM" id="SSF51735">
    <property type="entry name" value="NAD(P)-binding Rossmann-fold domains"/>
    <property type="match status" value="1"/>
</dbReference>
<accession>A0ABW4J3F9</accession>
<evidence type="ECO:0000313" key="3">
    <source>
        <dbReference type="Proteomes" id="UP001597267"/>
    </source>
</evidence>
<feature type="domain" description="Enoyl reductase (ER)" evidence="1">
    <location>
        <begin position="11"/>
        <end position="331"/>
    </location>
</feature>
<dbReference type="Gene3D" id="3.90.180.10">
    <property type="entry name" value="Medium-chain alcohol dehydrogenases, catalytic domain"/>
    <property type="match status" value="1"/>
</dbReference>
<dbReference type="PANTHER" id="PTHR43482:SF1">
    <property type="entry name" value="PROTEIN AST1-RELATED"/>
    <property type="match status" value="1"/>
</dbReference>
<gene>
    <name evidence="2" type="ORF">ACFQ5M_02260</name>
</gene>
<dbReference type="InterPro" id="IPR020843">
    <property type="entry name" value="ER"/>
</dbReference>
<dbReference type="EC" id="1.-.-.-" evidence="2"/>
<comment type="caution">
    <text evidence="2">The sequence shown here is derived from an EMBL/GenBank/DDBJ whole genome shotgun (WGS) entry which is preliminary data.</text>
</comment>
<dbReference type="Proteomes" id="UP001597267">
    <property type="component" value="Unassembled WGS sequence"/>
</dbReference>
<dbReference type="EMBL" id="JBHTOP010000003">
    <property type="protein sequence ID" value="MFD1670916.1"/>
    <property type="molecule type" value="Genomic_DNA"/>
</dbReference>
<dbReference type="SMART" id="SM00829">
    <property type="entry name" value="PKS_ER"/>
    <property type="match status" value="1"/>
</dbReference>
<dbReference type="InterPro" id="IPR011032">
    <property type="entry name" value="GroES-like_sf"/>
</dbReference>
<dbReference type="Gene3D" id="3.40.50.720">
    <property type="entry name" value="NAD(P)-binding Rossmann-like Domain"/>
    <property type="match status" value="1"/>
</dbReference>
<dbReference type="PANTHER" id="PTHR43482">
    <property type="entry name" value="PROTEIN AST1-RELATED"/>
    <property type="match status" value="1"/>
</dbReference>
<dbReference type="Pfam" id="PF08240">
    <property type="entry name" value="ADH_N"/>
    <property type="match status" value="1"/>
</dbReference>
<reference evidence="3" key="1">
    <citation type="journal article" date="2019" name="Int. J. Syst. Evol. Microbiol.">
        <title>The Global Catalogue of Microorganisms (GCM) 10K type strain sequencing project: providing services to taxonomists for standard genome sequencing and annotation.</title>
        <authorList>
            <consortium name="The Broad Institute Genomics Platform"/>
            <consortium name="The Broad Institute Genome Sequencing Center for Infectious Disease"/>
            <person name="Wu L."/>
            <person name="Ma J."/>
        </authorList>
    </citation>
    <scope>NUCLEOTIDE SEQUENCE [LARGE SCALE GENOMIC DNA]</scope>
    <source>
        <strain evidence="3">CCM 8896</strain>
    </source>
</reference>
<name>A0ABW4J3F9_9LACO</name>
<evidence type="ECO:0000313" key="2">
    <source>
        <dbReference type="EMBL" id="MFD1670916.1"/>
    </source>
</evidence>
<dbReference type="GO" id="GO:0016491">
    <property type="term" value="F:oxidoreductase activity"/>
    <property type="evidence" value="ECO:0007669"/>
    <property type="project" value="UniProtKB-KW"/>
</dbReference>
<protein>
    <submittedName>
        <fullName evidence="2">NADP-dependent oxidoreductase</fullName>
        <ecNumber evidence="2">1.-.-.-</ecNumber>
    </submittedName>
</protein>
<keyword evidence="3" id="KW-1185">Reference proteome</keyword>
<sequence>MKAAQLTRYAKDYKLELRNVDMPRPNHSQVLVKVKEAAVNPLDSLIGTGSLRLIQNFKLPQTMGNELTGEIVEVGKDVKNFSVNDKVYMRLPISDIGAFAEYVAVDADAVALLPSTLDFKTGAAAALTGLTAYQALHEILKAHSGQTLFIPGGSGSFGQMAIPLAKQMGLSVIVSGGSEARKRTLNIGANRYLDYKTENYWEQLSDVDLVIDTLGQAELTHELSILKRGGQLLSLRMGPNGSFAEAQQMPFWKKFLFKVNGQKMDHLAKKYGVTYHFIFVRSDGRQLQQLSALIDQNIIVPAVDSTTFTLEQVNEAQAYLQNGHPKGKVLIHFN</sequence>
<dbReference type="CDD" id="cd05289">
    <property type="entry name" value="MDR_like_2"/>
    <property type="match status" value="1"/>
</dbReference>
<dbReference type="Pfam" id="PF13602">
    <property type="entry name" value="ADH_zinc_N_2"/>
    <property type="match status" value="1"/>
</dbReference>
<dbReference type="RefSeq" id="WP_125714012.1">
    <property type="nucleotide sequence ID" value="NZ_JBHTOP010000003.1"/>
</dbReference>
<evidence type="ECO:0000259" key="1">
    <source>
        <dbReference type="SMART" id="SM00829"/>
    </source>
</evidence>
<keyword evidence="2" id="KW-0560">Oxidoreductase</keyword>